<dbReference type="PANTHER" id="PTHR39441:SF1">
    <property type="entry name" value="DUF2252 DOMAIN-CONTAINING PROTEIN"/>
    <property type="match status" value="1"/>
</dbReference>
<evidence type="ECO:0000313" key="2">
    <source>
        <dbReference type="Proteomes" id="UP000007590"/>
    </source>
</evidence>
<dbReference type="HOGENOM" id="CLU_032121_0_0_10"/>
<dbReference type="KEGG" id="scn:Solca_1833"/>
<dbReference type="Pfam" id="PF10009">
    <property type="entry name" value="DUF2252"/>
    <property type="match status" value="1"/>
</dbReference>
<dbReference type="PANTHER" id="PTHR39441">
    <property type="entry name" value="DUF2252 DOMAIN-CONTAINING PROTEIN"/>
    <property type="match status" value="1"/>
</dbReference>
<keyword evidence="2" id="KW-1185">Reference proteome</keyword>
<organism evidence="1 2">
    <name type="scientific">Solitalea canadensis (strain ATCC 29591 / DSM 3403 / JCM 21819 / LMG 8368 / NBRC 15130 / NCIMB 12057 / USAM 9D)</name>
    <name type="common">Flexibacter canadensis</name>
    <dbReference type="NCBI Taxonomy" id="929556"/>
    <lineage>
        <taxon>Bacteria</taxon>
        <taxon>Pseudomonadati</taxon>
        <taxon>Bacteroidota</taxon>
        <taxon>Sphingobacteriia</taxon>
        <taxon>Sphingobacteriales</taxon>
        <taxon>Sphingobacteriaceae</taxon>
        <taxon>Solitalea</taxon>
    </lineage>
</organism>
<protein>
    <recommendedName>
        <fullName evidence="3">DUF2252 domain-containing protein</fullName>
    </recommendedName>
</protein>
<evidence type="ECO:0008006" key="3">
    <source>
        <dbReference type="Google" id="ProtNLM"/>
    </source>
</evidence>
<dbReference type="eggNOG" id="COG4320">
    <property type="taxonomic scope" value="Bacteria"/>
</dbReference>
<proteinExistence type="predicted"/>
<dbReference type="STRING" id="929556.Solca_1833"/>
<evidence type="ECO:0000313" key="1">
    <source>
        <dbReference type="EMBL" id="AFD06894.1"/>
    </source>
</evidence>
<sequence>MYDKKYDQGKKLRERIKRKDQSVFRLSSKRQSVLQMIKASDYDRVEELIPIRHYRMSASPFAFYRATAGIMAQDLSFLPHSNFKVQAIGDCHLMNFGGYATPERTLVFDINDFDETYPAPWEWDVKRLATSFILAARFLNLSEKTAQETAYILSNSYRENFIEFSQMNLLDLWYMKFDVERILKEAKNNKARKLLTDAIEKAQKGTNERIFYKITQSVLGGFEIAEQRPLVYHPFDMKDAKTTIENFVGKYAQTLAPDRRYLFEQFNIIDVALKVVGVGSVGTRCYVTLFINQHLDPLFLQVKEARISVLAPYVSNVKRQFTHQGQRVVQGQRLVQAASDIFLGWSTGPAGRHFYFRQLRDRKIAPEIDKFDEELLKSYARLCGRMLARAHVKTSDAPVLAGYMGKSDILEDSVSKFALSYADQTEADYNAFIKEIKKGKLKVEAE</sequence>
<dbReference type="Proteomes" id="UP000007590">
    <property type="component" value="Chromosome"/>
</dbReference>
<gene>
    <name evidence="1" type="ordered locus">Solca_1833</name>
</gene>
<name>H8KVZ1_SOLCM</name>
<dbReference type="AlphaFoldDB" id="H8KVZ1"/>
<dbReference type="InterPro" id="IPR018721">
    <property type="entry name" value="DUF2252"/>
</dbReference>
<dbReference type="EMBL" id="CP003349">
    <property type="protein sequence ID" value="AFD06894.1"/>
    <property type="molecule type" value="Genomic_DNA"/>
</dbReference>
<reference evidence="1" key="1">
    <citation type="submission" date="2012-02" db="EMBL/GenBank/DDBJ databases">
        <title>The complete genome of Solitalea canadensis DSM 3403.</title>
        <authorList>
            <consortium name="US DOE Joint Genome Institute (JGI-PGF)"/>
            <person name="Lucas S."/>
            <person name="Copeland A."/>
            <person name="Lapidus A."/>
            <person name="Glavina del Rio T."/>
            <person name="Dalin E."/>
            <person name="Tice H."/>
            <person name="Bruce D."/>
            <person name="Goodwin L."/>
            <person name="Pitluck S."/>
            <person name="Peters L."/>
            <person name="Ovchinnikova G."/>
            <person name="Lu M."/>
            <person name="Kyrpides N."/>
            <person name="Mavromatis K."/>
            <person name="Ivanova N."/>
            <person name="Brettin T."/>
            <person name="Detter J.C."/>
            <person name="Han C."/>
            <person name="Larimer F."/>
            <person name="Land M."/>
            <person name="Hauser L."/>
            <person name="Markowitz V."/>
            <person name="Cheng J.-F."/>
            <person name="Hugenholtz P."/>
            <person name="Woyke T."/>
            <person name="Wu D."/>
            <person name="Spring S."/>
            <person name="Schroeder M."/>
            <person name="Kopitz M."/>
            <person name="Brambilla E."/>
            <person name="Klenk H.-P."/>
            <person name="Eisen J.A."/>
        </authorList>
    </citation>
    <scope>NUCLEOTIDE SEQUENCE</scope>
    <source>
        <strain evidence="1">DSM 3403</strain>
    </source>
</reference>
<accession>H8KVZ1</accession>